<dbReference type="OrthoDB" id="6627562at2759"/>
<proteinExistence type="predicted"/>
<keyword evidence="2" id="KW-1185">Reference proteome</keyword>
<dbReference type="AlphaFoldDB" id="A0A6G0VTS5"/>
<name>A0A6G0VTS5_APHCR</name>
<dbReference type="Proteomes" id="UP000478052">
    <property type="component" value="Unassembled WGS sequence"/>
</dbReference>
<sequence>MVLFVSFIESQSLTLTYGTVPASFLATACLRKISEQETSYLKACEAIRNDFYMDDFLSGADTIENATKLRDEVILIMKKAGMTLRKWSSNEPSLISCMSKKENANGCIFEDEPITKILG</sequence>
<protein>
    <submittedName>
        <fullName evidence="1">Integrase catalytic domain-containing protein</fullName>
    </submittedName>
</protein>
<accession>A0A6G0VTS5</accession>
<comment type="caution">
    <text evidence="1">The sequence shown here is derived from an EMBL/GenBank/DDBJ whole genome shotgun (WGS) entry which is preliminary data.</text>
</comment>
<evidence type="ECO:0000313" key="1">
    <source>
        <dbReference type="EMBL" id="KAF0706201.1"/>
    </source>
</evidence>
<evidence type="ECO:0000313" key="2">
    <source>
        <dbReference type="Proteomes" id="UP000478052"/>
    </source>
</evidence>
<organism evidence="1 2">
    <name type="scientific">Aphis craccivora</name>
    <name type="common">Cowpea aphid</name>
    <dbReference type="NCBI Taxonomy" id="307492"/>
    <lineage>
        <taxon>Eukaryota</taxon>
        <taxon>Metazoa</taxon>
        <taxon>Ecdysozoa</taxon>
        <taxon>Arthropoda</taxon>
        <taxon>Hexapoda</taxon>
        <taxon>Insecta</taxon>
        <taxon>Pterygota</taxon>
        <taxon>Neoptera</taxon>
        <taxon>Paraneoptera</taxon>
        <taxon>Hemiptera</taxon>
        <taxon>Sternorrhyncha</taxon>
        <taxon>Aphidomorpha</taxon>
        <taxon>Aphidoidea</taxon>
        <taxon>Aphididae</taxon>
        <taxon>Aphidini</taxon>
        <taxon>Aphis</taxon>
        <taxon>Aphis</taxon>
    </lineage>
</organism>
<feature type="non-terminal residue" evidence="1">
    <location>
        <position position="119"/>
    </location>
</feature>
<reference evidence="1 2" key="1">
    <citation type="submission" date="2019-08" db="EMBL/GenBank/DDBJ databases">
        <title>Whole genome of Aphis craccivora.</title>
        <authorList>
            <person name="Voronova N.V."/>
            <person name="Shulinski R.S."/>
            <person name="Bandarenka Y.V."/>
            <person name="Zhorov D.G."/>
            <person name="Warner D."/>
        </authorList>
    </citation>
    <scope>NUCLEOTIDE SEQUENCE [LARGE SCALE GENOMIC DNA]</scope>
    <source>
        <strain evidence="1">180601</strain>
        <tissue evidence="1">Whole Body</tissue>
    </source>
</reference>
<dbReference type="PANTHER" id="PTHR47331">
    <property type="entry name" value="PHD-TYPE DOMAIN-CONTAINING PROTEIN"/>
    <property type="match status" value="1"/>
</dbReference>
<gene>
    <name evidence="1" type="ORF">FWK35_00036495</name>
</gene>
<dbReference type="EMBL" id="VUJU01012991">
    <property type="protein sequence ID" value="KAF0706201.1"/>
    <property type="molecule type" value="Genomic_DNA"/>
</dbReference>